<dbReference type="InterPro" id="IPR023214">
    <property type="entry name" value="HAD_sf"/>
</dbReference>
<proteinExistence type="predicted"/>
<dbReference type="NCBIfam" id="TIGR01681">
    <property type="entry name" value="HAD-SF-IIIC"/>
    <property type="match status" value="1"/>
</dbReference>
<dbReference type="SUPFAM" id="SSF56784">
    <property type="entry name" value="HAD-like"/>
    <property type="match status" value="1"/>
</dbReference>
<dbReference type="InterPro" id="IPR010039">
    <property type="entry name" value="EcbF_BcbF"/>
</dbReference>
<comment type="caution">
    <text evidence="1">The sequence shown here is derived from an EMBL/GenBank/DDBJ whole genome shotgun (WGS) entry which is preliminary data.</text>
</comment>
<accession>A0A6A1QYV0</accession>
<reference evidence="1" key="1">
    <citation type="submission" date="2019-09" db="EMBL/GenBank/DDBJ databases">
        <title>Draft genome sequences of 48 bacterial type strains from the CCUG.</title>
        <authorList>
            <person name="Tunovic T."/>
            <person name="Pineiro-Iglesias B."/>
            <person name="Unosson C."/>
            <person name="Inganas E."/>
            <person name="Ohlen M."/>
            <person name="Cardew S."/>
            <person name="Jensie-Markopoulos S."/>
            <person name="Salva-Serra F."/>
            <person name="Jaen-Luchoro D."/>
            <person name="Karlsson R."/>
            <person name="Svensson-Stadler L."/>
            <person name="Chun J."/>
            <person name="Moore E."/>
        </authorList>
    </citation>
    <scope>NUCLEOTIDE SEQUENCE</scope>
    <source>
        <strain evidence="1">CCUG 15333</strain>
    </source>
</reference>
<dbReference type="NCBIfam" id="TIGR01689">
    <property type="entry name" value="EcbF-BcbF"/>
    <property type="match status" value="1"/>
</dbReference>
<protein>
    <submittedName>
        <fullName evidence="1">HAD-IIIC family phosphatase</fullName>
    </submittedName>
</protein>
<name>A0A6A1QYV0_9BURK</name>
<dbReference type="EMBL" id="VZOT01000023">
    <property type="protein sequence ID" value="KAB0583793.1"/>
    <property type="molecule type" value="Genomic_DNA"/>
</dbReference>
<dbReference type="AlphaFoldDB" id="A0A6A1QYV0"/>
<dbReference type="InterPro" id="IPR010033">
    <property type="entry name" value="HAD_SF_ppase_IIIC"/>
</dbReference>
<dbReference type="Gene3D" id="3.40.50.1000">
    <property type="entry name" value="HAD superfamily/HAD-like"/>
    <property type="match status" value="1"/>
</dbReference>
<dbReference type="RefSeq" id="WP_151046104.1">
    <property type="nucleotide sequence ID" value="NZ_VZOT01000023.1"/>
</dbReference>
<gene>
    <name evidence="1" type="ORF">F7P80_16240</name>
</gene>
<sequence>MKRIIMDLDDTICSTLNGDYGNSLPKHDVIDRMKDFKAMGFEIVICTSRNMRTYSGNIGKINANTLPVIIDWLNRHEVPYDEIYTGKPWCGTEGFYVDDRAVRPNEFASMSIADIKNMLGMKE</sequence>
<dbReference type="InterPro" id="IPR036412">
    <property type="entry name" value="HAD-like_sf"/>
</dbReference>
<evidence type="ECO:0000313" key="1">
    <source>
        <dbReference type="EMBL" id="KAB0583793.1"/>
    </source>
</evidence>
<organism evidence="1">
    <name type="scientific">Comamonas kerstersii</name>
    <dbReference type="NCBI Taxonomy" id="225992"/>
    <lineage>
        <taxon>Bacteria</taxon>
        <taxon>Pseudomonadati</taxon>
        <taxon>Pseudomonadota</taxon>
        <taxon>Betaproteobacteria</taxon>
        <taxon>Burkholderiales</taxon>
        <taxon>Comamonadaceae</taxon>
        <taxon>Comamonas</taxon>
    </lineage>
</organism>